<dbReference type="OrthoDB" id="286752at2"/>
<accession>A0A1X7DYJ4</accession>
<dbReference type="InterPro" id="IPR004690">
    <property type="entry name" value="Maln_transptMadL"/>
</dbReference>
<sequence length="140" mass="14334">MVVYGVALLAACMLAGLVVGDLLGILIGVKANVGGVGIAMLLLILFSDHLKRTLRMNALAEQGILFWSAMYIPIVVAMAAQQDVVAAVKGGPAALIAGVLAVVLSFALVPVIARIGQPADARRDTSQPEAACAMPLKSGE</sequence>
<reference evidence="2 3" key="1">
    <citation type="submission" date="2017-04" db="EMBL/GenBank/DDBJ databases">
        <authorList>
            <person name="Afonso C.L."/>
            <person name="Miller P.J."/>
            <person name="Scott M.A."/>
            <person name="Spackman E."/>
            <person name="Goraichik I."/>
            <person name="Dimitrov K.M."/>
            <person name="Suarez D.L."/>
            <person name="Swayne D.E."/>
        </authorList>
    </citation>
    <scope>NUCLEOTIDE SEQUENCE [LARGE SCALE GENOMIC DNA]</scope>
    <source>
        <strain evidence="2 3">A2P</strain>
    </source>
</reference>
<proteinExistence type="predicted"/>
<dbReference type="RefSeq" id="WP_085083190.1">
    <property type="nucleotide sequence ID" value="NZ_FXAK01000001.1"/>
</dbReference>
<dbReference type="AlphaFoldDB" id="A0A1X7DYJ4"/>
<gene>
    <name evidence="2" type="ORF">SAMN02982917_1214</name>
</gene>
<dbReference type="Proteomes" id="UP000192936">
    <property type="component" value="Unassembled WGS sequence"/>
</dbReference>
<keyword evidence="1" id="KW-0812">Transmembrane</keyword>
<dbReference type="EMBL" id="FXAK01000001">
    <property type="protein sequence ID" value="SMF24148.1"/>
    <property type="molecule type" value="Genomic_DNA"/>
</dbReference>
<evidence type="ECO:0000313" key="2">
    <source>
        <dbReference type="EMBL" id="SMF24148.1"/>
    </source>
</evidence>
<dbReference type="STRING" id="286727.SAMN02982917_1214"/>
<feature type="transmembrane region" description="Helical" evidence="1">
    <location>
        <begin position="59"/>
        <end position="80"/>
    </location>
</feature>
<feature type="transmembrane region" description="Helical" evidence="1">
    <location>
        <begin position="30"/>
        <end position="47"/>
    </location>
</feature>
<evidence type="ECO:0000313" key="3">
    <source>
        <dbReference type="Proteomes" id="UP000192936"/>
    </source>
</evidence>
<evidence type="ECO:0000256" key="1">
    <source>
        <dbReference type="SAM" id="Phobius"/>
    </source>
</evidence>
<organism evidence="2 3">
    <name type="scientific">Azospirillum oryzae</name>
    <dbReference type="NCBI Taxonomy" id="286727"/>
    <lineage>
        <taxon>Bacteria</taxon>
        <taxon>Pseudomonadati</taxon>
        <taxon>Pseudomonadota</taxon>
        <taxon>Alphaproteobacteria</taxon>
        <taxon>Rhodospirillales</taxon>
        <taxon>Azospirillaceae</taxon>
        <taxon>Azospirillum</taxon>
    </lineage>
</organism>
<protein>
    <submittedName>
        <fullName evidence="2">Malonate transporter, MadL subunit</fullName>
    </submittedName>
</protein>
<dbReference type="Pfam" id="PF03817">
    <property type="entry name" value="MadL"/>
    <property type="match status" value="1"/>
</dbReference>
<name>A0A1X7DYJ4_9PROT</name>
<keyword evidence="1" id="KW-1133">Transmembrane helix</keyword>
<keyword evidence="1" id="KW-0472">Membrane</keyword>
<dbReference type="GO" id="GO:0016020">
    <property type="term" value="C:membrane"/>
    <property type="evidence" value="ECO:0007669"/>
    <property type="project" value="InterPro"/>
</dbReference>
<dbReference type="NCBIfam" id="TIGR00807">
    <property type="entry name" value="malonate_madL"/>
    <property type="match status" value="1"/>
</dbReference>
<feature type="transmembrane region" description="Helical" evidence="1">
    <location>
        <begin position="92"/>
        <end position="113"/>
    </location>
</feature>